<dbReference type="AlphaFoldDB" id="A0A4Y3PG36"/>
<evidence type="ECO:0000313" key="2">
    <source>
        <dbReference type="EMBL" id="GEB31705.1"/>
    </source>
</evidence>
<dbReference type="RefSeq" id="WP_122964274.1">
    <property type="nucleotide sequence ID" value="NZ_BJMH01000005.1"/>
</dbReference>
<dbReference type="EMBL" id="BJMH01000005">
    <property type="protein sequence ID" value="GEB31705.1"/>
    <property type="molecule type" value="Genomic_DNA"/>
</dbReference>
<keyword evidence="3" id="KW-1185">Reference proteome</keyword>
<name>A0A4Y3PG36_BREPA</name>
<organism evidence="2 3">
    <name type="scientific">Brevibacillus parabrevis</name>
    <dbReference type="NCBI Taxonomy" id="54914"/>
    <lineage>
        <taxon>Bacteria</taxon>
        <taxon>Bacillati</taxon>
        <taxon>Bacillota</taxon>
        <taxon>Bacilli</taxon>
        <taxon>Bacillales</taxon>
        <taxon>Paenibacillaceae</taxon>
        <taxon>Brevibacillus</taxon>
    </lineage>
</organism>
<sequence>MPSQDEQIILEELNQFPQQSLSRERSQAILEGVRKEGGRLQKVNKRKAYYGWMAKGLITCGLLLGFFWLKPFAVPAETTSQAALTPEEQTYFAAAQKAVQAASGIQKTFPFDEIEKDAEYTIVRAKDYQAIVTFKPGTTEVRSVAAEFATNELIPPYQKYVETAQNAFKEASQQVAFQKSWFFKGMGEHYFSFELAGNQHVQVDFATNKVAGFALNYNPKDVDQKAISIAQTALTRLSHEKQFAFTEAKKRKETGEATWQLDNKQANYAVTVGATTGQVYKVDYVTDMYKIKALDEVIPVTKPLIQDIFGMDISGYTAHGGKDWGGYVLRSPGKPSFSIHLYNLDVGNIYSIRMEK</sequence>
<protein>
    <submittedName>
        <fullName evidence="2">Uncharacterized protein</fullName>
    </submittedName>
</protein>
<evidence type="ECO:0000256" key="1">
    <source>
        <dbReference type="SAM" id="Phobius"/>
    </source>
</evidence>
<dbReference type="Proteomes" id="UP000316882">
    <property type="component" value="Unassembled WGS sequence"/>
</dbReference>
<accession>A0A4Y3PG36</accession>
<keyword evidence="1" id="KW-1133">Transmembrane helix</keyword>
<proteinExistence type="predicted"/>
<feature type="transmembrane region" description="Helical" evidence="1">
    <location>
        <begin position="49"/>
        <end position="69"/>
    </location>
</feature>
<evidence type="ECO:0000313" key="3">
    <source>
        <dbReference type="Proteomes" id="UP000316882"/>
    </source>
</evidence>
<reference evidence="2 3" key="1">
    <citation type="submission" date="2019-06" db="EMBL/GenBank/DDBJ databases">
        <title>Whole genome shotgun sequence of Brevibacillus parabrevis NBRC 12334.</title>
        <authorList>
            <person name="Hosoyama A."/>
            <person name="Uohara A."/>
            <person name="Ohji S."/>
            <person name="Ichikawa N."/>
        </authorList>
    </citation>
    <scope>NUCLEOTIDE SEQUENCE [LARGE SCALE GENOMIC DNA]</scope>
    <source>
        <strain evidence="2 3">NBRC 12334</strain>
    </source>
</reference>
<keyword evidence="1" id="KW-0812">Transmembrane</keyword>
<gene>
    <name evidence="2" type="ORF">BPA01_12850</name>
</gene>
<comment type="caution">
    <text evidence="2">The sequence shown here is derived from an EMBL/GenBank/DDBJ whole genome shotgun (WGS) entry which is preliminary data.</text>
</comment>
<keyword evidence="1" id="KW-0472">Membrane</keyword>